<reference evidence="1 2" key="1">
    <citation type="submission" date="2016-10" db="EMBL/GenBank/DDBJ databases">
        <authorList>
            <person name="de Groot N.N."/>
        </authorList>
    </citation>
    <scope>NUCLEOTIDE SEQUENCE [LARGE SCALE GENOMIC DNA]</scope>
    <source>
        <strain evidence="1 2">DSM 15230</strain>
    </source>
</reference>
<organism evidence="1 2">
    <name type="scientific">Allisonella histaminiformans</name>
    <dbReference type="NCBI Taxonomy" id="209880"/>
    <lineage>
        <taxon>Bacteria</taxon>
        <taxon>Bacillati</taxon>
        <taxon>Bacillota</taxon>
        <taxon>Negativicutes</taxon>
        <taxon>Veillonellales</taxon>
        <taxon>Veillonellaceae</taxon>
        <taxon>Allisonella</taxon>
    </lineage>
</organism>
<dbReference type="AlphaFoldDB" id="A0A1G5WDR1"/>
<proteinExistence type="predicted"/>
<dbReference type="EMBL" id="FMXA01000018">
    <property type="protein sequence ID" value="SDA56132.1"/>
    <property type="molecule type" value="Genomic_DNA"/>
</dbReference>
<gene>
    <name evidence="1" type="ORF">SAMN02910343_01308</name>
</gene>
<evidence type="ECO:0000313" key="1">
    <source>
        <dbReference type="EMBL" id="SDA56132.1"/>
    </source>
</evidence>
<dbReference type="RefSeq" id="WP_091365057.1">
    <property type="nucleotide sequence ID" value="NZ_FMXA01000018.1"/>
</dbReference>
<name>A0A1G5WDR1_9FIRM</name>
<sequence length="507" mass="59723">MTQNEKILNFAMKYYYLYLNPQTTEAEVTDGFAEACRELGFSPEGDPYALLPDIRRTGYIFLSEEDTEHILENLVDSCTLGSRIFSRWQTTVQRKKDGWNVRLTSHKSRKWFTTAFFWLAMMVSGKGRNPFIFRGQLRSFRLRSCLKREGRSFCATDDLEQVLSVNPDGTIWVERYHMGDWGLELTEKQKIPADAETVRELLSRISDFFSGYAFKFTKNADMWDLTLQNQEGQEVHGYGLLRPDALFFSDLSSFIRKTLGRKDLWLFDGNPDYIERMEILYHRHEICEDPIEEEDYTCDYHEQLIIDRESATVERFRQMNDSCDLRNIWHMKYRVPKFLDSLKLNIFSQVKGNPEDVLPDPDRTDTYTIRITTCHKGMREIRGTFDKKGLPIDWPQFAEKLKSFLAQFESGDDDMLDKDNYSRTLRSKDDLIFCYVVFNRGGKSYCYLADEEYKPGEKVKVPAGEDDEYYIVTVKRIVYRPAEESPYPLDRIKRVIGRIPEEEERQL</sequence>
<protein>
    <submittedName>
        <fullName evidence="1">Uncharacterized protein</fullName>
    </submittedName>
</protein>
<dbReference type="GeneID" id="87756315"/>
<dbReference type="STRING" id="209880.SAMN02910343_01308"/>
<dbReference type="OrthoDB" id="3191556at2"/>
<evidence type="ECO:0000313" key="2">
    <source>
        <dbReference type="Proteomes" id="UP000199689"/>
    </source>
</evidence>
<keyword evidence="2" id="KW-1185">Reference proteome</keyword>
<accession>A0A1G5WDR1</accession>
<dbReference type="Proteomes" id="UP000199689">
    <property type="component" value="Unassembled WGS sequence"/>
</dbReference>